<comment type="caution">
    <text evidence="10">The sequence shown here is derived from an EMBL/GenBank/DDBJ whole genome shotgun (WGS) entry which is preliminary data.</text>
</comment>
<evidence type="ECO:0000256" key="2">
    <source>
        <dbReference type="ARBA" id="ARBA00009152"/>
    </source>
</evidence>
<evidence type="ECO:0000313" key="11">
    <source>
        <dbReference type="Proteomes" id="UP000050996"/>
    </source>
</evidence>
<protein>
    <recommendedName>
        <fullName evidence="3 8">Histidinol-phosphatase</fullName>
        <shortName evidence="8">HolPase</shortName>
        <ecNumber evidence="3 8">3.1.3.15</ecNumber>
    </recommendedName>
</protein>
<evidence type="ECO:0000256" key="6">
    <source>
        <dbReference type="ARBA" id="ARBA00023102"/>
    </source>
</evidence>
<reference evidence="10 11" key="1">
    <citation type="submission" date="2015-09" db="EMBL/GenBank/DDBJ databases">
        <title>Genome sequencing project for genomic taxonomy and phylogenomics of Bacillus-like bacteria.</title>
        <authorList>
            <person name="Liu B."/>
            <person name="Wang J."/>
            <person name="Zhu Y."/>
            <person name="Liu G."/>
            <person name="Chen Q."/>
            <person name="Chen Z."/>
            <person name="Lan J."/>
            <person name="Che J."/>
            <person name="Ge C."/>
            <person name="Shi H."/>
            <person name="Pan Z."/>
            <person name="Liu X."/>
        </authorList>
    </citation>
    <scope>NUCLEOTIDE SEQUENCE [LARGE SCALE GENOMIC DNA]</scope>
    <source>
        <strain evidence="10 11">FJAT-18043</strain>
    </source>
</reference>
<dbReference type="Pfam" id="PF02811">
    <property type="entry name" value="PHP"/>
    <property type="match status" value="1"/>
</dbReference>
<dbReference type="GO" id="GO:0005737">
    <property type="term" value="C:cytoplasm"/>
    <property type="evidence" value="ECO:0007669"/>
    <property type="project" value="TreeGrafter"/>
</dbReference>
<dbReference type="GO" id="GO:0000105">
    <property type="term" value="P:L-histidine biosynthetic process"/>
    <property type="evidence" value="ECO:0007669"/>
    <property type="project" value="UniProtKB-UniRule"/>
</dbReference>
<dbReference type="InterPro" id="IPR016195">
    <property type="entry name" value="Pol/histidinol_Pase-like"/>
</dbReference>
<organism evidence="10 11">
    <name type="scientific">Cytobacillus solani</name>
    <dbReference type="NCBI Taxonomy" id="1637975"/>
    <lineage>
        <taxon>Bacteria</taxon>
        <taxon>Bacillati</taxon>
        <taxon>Bacillota</taxon>
        <taxon>Bacilli</taxon>
        <taxon>Bacillales</taxon>
        <taxon>Bacillaceae</taxon>
        <taxon>Cytobacillus</taxon>
    </lineage>
</organism>
<feature type="domain" description="PHP" evidence="9">
    <location>
        <begin position="4"/>
        <end position="213"/>
    </location>
</feature>
<dbReference type="EMBL" id="LJIX01000006">
    <property type="protein sequence ID" value="KQL20825.1"/>
    <property type="molecule type" value="Genomic_DNA"/>
</dbReference>
<comment type="pathway">
    <text evidence="1 8">Amino-acid biosynthesis; L-histidine biosynthesis; L-histidine from 5-phospho-alpha-D-ribose 1-diphosphate: step 8/9.</text>
</comment>
<dbReference type="PATRIC" id="fig|1637975.4.peg.4176"/>
<dbReference type="RefSeq" id="WP_053477318.1">
    <property type="nucleotide sequence ID" value="NZ_LJIX01000006.1"/>
</dbReference>
<keyword evidence="6 8" id="KW-0368">Histidine biosynthesis</keyword>
<dbReference type="PANTHER" id="PTHR21039:SF0">
    <property type="entry name" value="HISTIDINOL-PHOSPHATASE"/>
    <property type="match status" value="1"/>
</dbReference>
<dbReference type="CDD" id="cd12110">
    <property type="entry name" value="PHP_HisPPase_Hisj_like"/>
    <property type="match status" value="1"/>
</dbReference>
<dbReference type="SUPFAM" id="SSF89550">
    <property type="entry name" value="PHP domain-like"/>
    <property type="match status" value="1"/>
</dbReference>
<dbReference type="GO" id="GO:0004401">
    <property type="term" value="F:histidinol-phosphatase activity"/>
    <property type="evidence" value="ECO:0007669"/>
    <property type="project" value="UniProtKB-UniRule"/>
</dbReference>
<evidence type="ECO:0000313" key="10">
    <source>
        <dbReference type="EMBL" id="KQL20825.1"/>
    </source>
</evidence>
<keyword evidence="11" id="KW-1185">Reference proteome</keyword>
<dbReference type="Proteomes" id="UP000050996">
    <property type="component" value="Unassembled WGS sequence"/>
</dbReference>
<evidence type="ECO:0000256" key="1">
    <source>
        <dbReference type="ARBA" id="ARBA00004970"/>
    </source>
</evidence>
<keyword evidence="4 8" id="KW-0028">Amino-acid biosynthesis</keyword>
<evidence type="ECO:0000256" key="8">
    <source>
        <dbReference type="RuleBase" id="RU366003"/>
    </source>
</evidence>
<keyword evidence="5 8" id="KW-0378">Hydrolase</keyword>
<accession>A0A0Q3QRM4</accession>
<dbReference type="Gene3D" id="3.20.20.140">
    <property type="entry name" value="Metal-dependent hydrolases"/>
    <property type="match status" value="1"/>
</dbReference>
<dbReference type="EC" id="3.1.3.15" evidence="3 8"/>
<evidence type="ECO:0000256" key="5">
    <source>
        <dbReference type="ARBA" id="ARBA00022801"/>
    </source>
</evidence>
<dbReference type="STRING" id="1637975.AN957_20980"/>
<dbReference type="InterPro" id="IPR004013">
    <property type="entry name" value="PHP_dom"/>
</dbReference>
<evidence type="ECO:0000256" key="7">
    <source>
        <dbReference type="ARBA" id="ARBA00049158"/>
    </source>
</evidence>
<gene>
    <name evidence="10" type="ORF">AN957_20980</name>
</gene>
<evidence type="ECO:0000256" key="4">
    <source>
        <dbReference type="ARBA" id="ARBA00022605"/>
    </source>
</evidence>
<dbReference type="InterPro" id="IPR010140">
    <property type="entry name" value="Histidinol_P_phosphatase_HisJ"/>
</dbReference>
<comment type="similarity">
    <text evidence="2 8">Belongs to the PHP hydrolase family. HisK subfamily.</text>
</comment>
<proteinExistence type="inferred from homology"/>
<name>A0A0Q3QRM4_9BACI</name>
<dbReference type="NCBIfam" id="TIGR01856">
    <property type="entry name" value="hisJ_fam"/>
    <property type="match status" value="1"/>
</dbReference>
<dbReference type="PANTHER" id="PTHR21039">
    <property type="entry name" value="HISTIDINOL PHOSPHATASE-RELATED"/>
    <property type="match status" value="1"/>
</dbReference>
<dbReference type="NCBIfam" id="NF005996">
    <property type="entry name" value="PRK08123.1"/>
    <property type="match status" value="1"/>
</dbReference>
<dbReference type="UniPathway" id="UPA00031">
    <property type="reaction ID" value="UER00013"/>
</dbReference>
<sequence length="268" mass="30422">MIKDGHIHTPFCPHGTKDTLEAYVEKALSLGFQEISFTEHAPLPPGFIDPTPEQDSSMDIEQLESYFDKINKVKSLYSGKIKINTGLEVDFIEGFEQETTQLLDQYGKYLDDAILSVHFLKFGSQYACIDYSPEAFGQMVEVYGATENVYRAYFKTLLQSINCNLGPYKPKRIGHMTLVKKFQKKYPVKKAFTNEIMEILKAIKIKGYEIDYNGAGFSKPLCKEAYPPDWVAEEAINLKIPLVYGSDAHQMKELGQGLSMMPLWKGNQ</sequence>
<evidence type="ECO:0000256" key="3">
    <source>
        <dbReference type="ARBA" id="ARBA00013085"/>
    </source>
</evidence>
<comment type="catalytic activity">
    <reaction evidence="7 8">
        <text>L-histidinol phosphate + H2O = L-histidinol + phosphate</text>
        <dbReference type="Rhea" id="RHEA:14465"/>
        <dbReference type="ChEBI" id="CHEBI:15377"/>
        <dbReference type="ChEBI" id="CHEBI:43474"/>
        <dbReference type="ChEBI" id="CHEBI:57699"/>
        <dbReference type="ChEBI" id="CHEBI:57980"/>
        <dbReference type="EC" id="3.1.3.15"/>
    </reaction>
</comment>
<evidence type="ECO:0000259" key="9">
    <source>
        <dbReference type="Pfam" id="PF02811"/>
    </source>
</evidence>
<dbReference type="AlphaFoldDB" id="A0A0Q3QRM4"/>